<keyword evidence="4" id="KW-0964">Secreted</keyword>
<evidence type="ECO:0000313" key="11">
    <source>
        <dbReference type="EMBL" id="QDU79334.1"/>
    </source>
</evidence>
<dbReference type="AlphaFoldDB" id="A0A518CJH1"/>
<evidence type="ECO:0000256" key="5">
    <source>
        <dbReference type="ARBA" id="ARBA00022729"/>
    </source>
</evidence>
<evidence type="ECO:0000256" key="4">
    <source>
        <dbReference type="ARBA" id="ARBA00022525"/>
    </source>
</evidence>
<keyword evidence="12" id="KW-1185">Reference proteome</keyword>
<dbReference type="SUPFAM" id="SSF51445">
    <property type="entry name" value="(Trans)glycosidases"/>
    <property type="match status" value="1"/>
</dbReference>
<reference evidence="11 12" key="1">
    <citation type="submission" date="2019-02" db="EMBL/GenBank/DDBJ databases">
        <title>Deep-cultivation of Planctomycetes and their phenomic and genomic characterization uncovers novel biology.</title>
        <authorList>
            <person name="Wiegand S."/>
            <person name="Jogler M."/>
            <person name="Boedeker C."/>
            <person name="Pinto D."/>
            <person name="Vollmers J."/>
            <person name="Rivas-Marin E."/>
            <person name="Kohn T."/>
            <person name="Peeters S.H."/>
            <person name="Heuer A."/>
            <person name="Rast P."/>
            <person name="Oberbeckmann S."/>
            <person name="Bunk B."/>
            <person name="Jeske O."/>
            <person name="Meyerdierks A."/>
            <person name="Storesund J.E."/>
            <person name="Kallscheuer N."/>
            <person name="Luecker S."/>
            <person name="Lage O.M."/>
            <person name="Pohl T."/>
            <person name="Merkel B.J."/>
            <person name="Hornburger P."/>
            <person name="Mueller R.-W."/>
            <person name="Bruemmer F."/>
            <person name="Labrenz M."/>
            <person name="Spormann A.M."/>
            <person name="Op den Camp H."/>
            <person name="Overmann J."/>
            <person name="Amann R."/>
            <person name="Jetten M.S.M."/>
            <person name="Mascher T."/>
            <person name="Medema M.H."/>
            <person name="Devos D.P."/>
            <person name="Kaster A.-K."/>
            <person name="Ovreas L."/>
            <person name="Rohde M."/>
            <person name="Galperin M.Y."/>
            <person name="Jogler C."/>
        </authorList>
    </citation>
    <scope>NUCLEOTIDE SEQUENCE [LARGE SCALE GENOMIC DNA]</scope>
    <source>
        <strain evidence="11 12">Pla110</strain>
    </source>
</reference>
<comment type="similarity">
    <text evidence="8">Belongs to the glycosyl hydrolase 5 (cellulase A) family.</text>
</comment>
<evidence type="ECO:0000256" key="6">
    <source>
        <dbReference type="ARBA" id="ARBA00022801"/>
    </source>
</evidence>
<keyword evidence="5 9" id="KW-0732">Signal</keyword>
<accession>A0A518CJH1</accession>
<dbReference type="Proteomes" id="UP000317178">
    <property type="component" value="Chromosome"/>
</dbReference>
<evidence type="ECO:0000256" key="2">
    <source>
        <dbReference type="ARBA" id="ARBA00004613"/>
    </source>
</evidence>
<dbReference type="EC" id="3.2.1.78" evidence="3"/>
<proteinExistence type="inferred from homology"/>
<dbReference type="EMBL" id="CP036281">
    <property type="protein sequence ID" value="QDU79334.1"/>
    <property type="molecule type" value="Genomic_DNA"/>
</dbReference>
<dbReference type="PANTHER" id="PTHR31451">
    <property type="match status" value="1"/>
</dbReference>
<evidence type="ECO:0000256" key="7">
    <source>
        <dbReference type="ARBA" id="ARBA00023295"/>
    </source>
</evidence>
<dbReference type="KEGG" id="plon:Pla110_10420"/>
<dbReference type="RefSeq" id="WP_144993862.1">
    <property type="nucleotide sequence ID" value="NZ_CP036281.1"/>
</dbReference>
<dbReference type="OrthoDB" id="240436at2"/>
<feature type="chain" id="PRO_5021734372" description="mannan endo-1,4-beta-mannosidase" evidence="9">
    <location>
        <begin position="21"/>
        <end position="357"/>
    </location>
</feature>
<feature type="signal peptide" evidence="9">
    <location>
        <begin position="1"/>
        <end position="20"/>
    </location>
</feature>
<dbReference type="InterPro" id="IPR017853">
    <property type="entry name" value="GH"/>
</dbReference>
<comment type="subcellular location">
    <subcellularLocation>
        <location evidence="2">Secreted</location>
    </subcellularLocation>
</comment>
<evidence type="ECO:0000256" key="3">
    <source>
        <dbReference type="ARBA" id="ARBA00012706"/>
    </source>
</evidence>
<evidence type="ECO:0000313" key="12">
    <source>
        <dbReference type="Proteomes" id="UP000317178"/>
    </source>
</evidence>
<feature type="domain" description="Glycoside hydrolase family 5" evidence="10">
    <location>
        <begin position="58"/>
        <end position="331"/>
    </location>
</feature>
<evidence type="ECO:0000256" key="1">
    <source>
        <dbReference type="ARBA" id="ARBA00001678"/>
    </source>
</evidence>
<dbReference type="GO" id="GO:0000272">
    <property type="term" value="P:polysaccharide catabolic process"/>
    <property type="evidence" value="ECO:0007669"/>
    <property type="project" value="InterPro"/>
</dbReference>
<dbReference type="GO" id="GO:0016985">
    <property type="term" value="F:mannan endo-1,4-beta-mannosidase activity"/>
    <property type="evidence" value="ECO:0007669"/>
    <property type="project" value="TreeGrafter"/>
</dbReference>
<dbReference type="Gene3D" id="3.20.20.80">
    <property type="entry name" value="Glycosidases"/>
    <property type="match status" value="1"/>
</dbReference>
<dbReference type="Pfam" id="PF00150">
    <property type="entry name" value="Cellulase"/>
    <property type="match status" value="1"/>
</dbReference>
<dbReference type="InterPro" id="IPR001547">
    <property type="entry name" value="Glyco_hydro_5"/>
</dbReference>
<protein>
    <recommendedName>
        <fullName evidence="3">mannan endo-1,4-beta-mannosidase</fullName>
        <ecNumber evidence="3">3.2.1.78</ecNumber>
    </recommendedName>
</protein>
<dbReference type="PANTHER" id="PTHR31451:SF39">
    <property type="entry name" value="MANNAN ENDO-1,4-BETA-MANNOSIDASE 1"/>
    <property type="match status" value="1"/>
</dbReference>
<organism evidence="11 12">
    <name type="scientific">Polystyrenella longa</name>
    <dbReference type="NCBI Taxonomy" id="2528007"/>
    <lineage>
        <taxon>Bacteria</taxon>
        <taxon>Pseudomonadati</taxon>
        <taxon>Planctomycetota</taxon>
        <taxon>Planctomycetia</taxon>
        <taxon>Planctomycetales</taxon>
        <taxon>Planctomycetaceae</taxon>
        <taxon>Polystyrenella</taxon>
    </lineage>
</organism>
<keyword evidence="6 8" id="KW-0378">Hydrolase</keyword>
<name>A0A518CJH1_9PLAN</name>
<evidence type="ECO:0000259" key="10">
    <source>
        <dbReference type="Pfam" id="PF00150"/>
    </source>
</evidence>
<dbReference type="InterPro" id="IPR045053">
    <property type="entry name" value="MAN-like"/>
</dbReference>
<evidence type="ECO:0000256" key="9">
    <source>
        <dbReference type="SAM" id="SignalP"/>
    </source>
</evidence>
<comment type="catalytic activity">
    <reaction evidence="1">
        <text>Random hydrolysis of (1-&gt;4)-beta-D-mannosidic linkages in mannans, galactomannans and glucomannans.</text>
        <dbReference type="EC" id="3.2.1.78"/>
    </reaction>
</comment>
<dbReference type="GO" id="GO:0005576">
    <property type="term" value="C:extracellular region"/>
    <property type="evidence" value="ECO:0007669"/>
    <property type="project" value="UniProtKB-SubCell"/>
</dbReference>
<gene>
    <name evidence="11" type="ORF">Pla110_10420</name>
</gene>
<evidence type="ECO:0000256" key="8">
    <source>
        <dbReference type="RuleBase" id="RU361153"/>
    </source>
</evidence>
<sequence precursor="true">MRLILFCLFFSSQLSSVSNAGELDWIVVSKDGKSFEQQASGKPFVPWGLNYDRDTSGRLIEDYWSTEWATIESDFAEMKELGANVVRIHLQFGKFMKSPTEPNQPALDRLGKLIVLAEQTELYLDLTGLGCYHRQDVPDWYDQMGEVERWQAQAEFWKAVAKVGSTSRAIFCYNLMNEPVLPGDKKPADDWLGPAFAGKHYVQFLVLEMKGRSRMDVFQNWTGQMLAAIRQHDKRHLVTVGMVPWILDRPDENYGYINEESTTQLDFLALHLYPESGNNEKATETLKDFRALGKPVVIEETFPLHCTAEELGKFIEQSEADAAGWIGFYWGEYPENPTTRGDKLTKEWLELFQALQP</sequence>
<keyword evidence="7 8" id="KW-0326">Glycosidase</keyword>